<dbReference type="Proteomes" id="UP001143362">
    <property type="component" value="Unassembled WGS sequence"/>
</dbReference>
<sequence>MSSRQAPTLQFLGAAGTVTGSRYLLTSPSGRVLIDCGMYQGYKKWRELNWQPFPVPAASIDALVLTHAHLDHSGYIPALVAQGFTGPVYCSQATFELCEILLLDAAHLQEEEAAYRNRRGYTRHAPALPLFTVEQAHKALTLFKPLAVETEHDLDMARVSLYPNGHILGSCSVDVEVEGRHITFTGDLGRSNDLQMPAPLPPRYCDYLVTESTYGDRLHSQVDVEGIIANIVSITAARGGSVLIPSFAVGRAQLLIHILSKLKRAGRIPEMAIYLDSPMAIRATRTMRAHQDLSRFTAERVQQTTEDVEMVETADESEALASIQMPIIIISASGMATGGRVLHHLKRMLPQHRDCVLFAGYQAGGTRGAKLVAGDGVVKIHGREVSVKAQIESMDFLSAHADYEGLLDWMRQLPVAPKGCFITHGEPEAAGNLQRELREQLGWRAEVPELGESFEL</sequence>
<dbReference type="InterPro" id="IPR001279">
    <property type="entry name" value="Metallo-B-lactamas"/>
</dbReference>
<gene>
    <name evidence="4" type="ORF">EYC98_17960</name>
</gene>
<feature type="domain" description="Beta-Casp" evidence="3">
    <location>
        <begin position="252"/>
        <end position="371"/>
    </location>
</feature>
<dbReference type="SUPFAM" id="SSF56281">
    <property type="entry name" value="Metallo-hydrolase/oxidoreductase"/>
    <property type="match status" value="1"/>
</dbReference>
<evidence type="ECO:0000259" key="2">
    <source>
        <dbReference type="SMART" id="SM00849"/>
    </source>
</evidence>
<dbReference type="Gene3D" id="3.60.15.10">
    <property type="entry name" value="Ribonuclease Z/Hydroxyacylglutathione hydrolase-like"/>
    <property type="match status" value="1"/>
</dbReference>
<dbReference type="EMBL" id="SHNN01000004">
    <property type="protein sequence ID" value="MCX2982752.1"/>
    <property type="molecule type" value="Genomic_DNA"/>
</dbReference>
<dbReference type="InterPro" id="IPR022712">
    <property type="entry name" value="Beta_Casp"/>
</dbReference>
<dbReference type="PANTHER" id="PTHR11203">
    <property type="entry name" value="CLEAVAGE AND POLYADENYLATION SPECIFICITY FACTOR FAMILY MEMBER"/>
    <property type="match status" value="1"/>
</dbReference>
<accession>A0ABT3TKA1</accession>
<proteinExistence type="predicted"/>
<keyword evidence="1" id="KW-0378">Hydrolase</keyword>
<feature type="domain" description="Metallo-beta-lactamase" evidence="2">
    <location>
        <begin position="19"/>
        <end position="231"/>
    </location>
</feature>
<dbReference type="SMART" id="SM00849">
    <property type="entry name" value="Lactamase_B"/>
    <property type="match status" value="1"/>
</dbReference>
<evidence type="ECO:0000313" key="4">
    <source>
        <dbReference type="EMBL" id="MCX2982752.1"/>
    </source>
</evidence>
<dbReference type="InterPro" id="IPR050698">
    <property type="entry name" value="MBL"/>
</dbReference>
<evidence type="ECO:0000313" key="5">
    <source>
        <dbReference type="Proteomes" id="UP001143362"/>
    </source>
</evidence>
<dbReference type="Pfam" id="PF00753">
    <property type="entry name" value="Lactamase_B"/>
    <property type="match status" value="1"/>
</dbReference>
<dbReference type="Pfam" id="PF10996">
    <property type="entry name" value="Beta-Casp"/>
    <property type="match status" value="1"/>
</dbReference>
<dbReference type="Pfam" id="PF07521">
    <property type="entry name" value="RMMBL"/>
    <property type="match status" value="1"/>
</dbReference>
<protein>
    <submittedName>
        <fullName evidence="4">MBL fold metallo-hydrolase</fullName>
    </submittedName>
</protein>
<dbReference type="Gene3D" id="3.40.50.10890">
    <property type="match status" value="1"/>
</dbReference>
<comment type="caution">
    <text evidence="4">The sequence shown here is derived from an EMBL/GenBank/DDBJ whole genome shotgun (WGS) entry which is preliminary data.</text>
</comment>
<evidence type="ECO:0000259" key="3">
    <source>
        <dbReference type="SMART" id="SM01027"/>
    </source>
</evidence>
<dbReference type="SMART" id="SM01027">
    <property type="entry name" value="Beta-Casp"/>
    <property type="match status" value="1"/>
</dbReference>
<dbReference type="PANTHER" id="PTHR11203:SF37">
    <property type="entry name" value="INTEGRATOR COMPLEX SUBUNIT 11"/>
    <property type="match status" value="1"/>
</dbReference>
<name>A0ABT3TKA1_9GAMM</name>
<organism evidence="4 5">
    <name type="scientific">Candidatus Litorirhabdus singularis</name>
    <dbReference type="NCBI Taxonomy" id="2518993"/>
    <lineage>
        <taxon>Bacteria</taxon>
        <taxon>Pseudomonadati</taxon>
        <taxon>Pseudomonadota</taxon>
        <taxon>Gammaproteobacteria</taxon>
        <taxon>Cellvibrionales</taxon>
        <taxon>Halieaceae</taxon>
        <taxon>Candidatus Litorirhabdus</taxon>
    </lineage>
</organism>
<dbReference type="InterPro" id="IPR036866">
    <property type="entry name" value="RibonucZ/Hydroxyglut_hydro"/>
</dbReference>
<dbReference type="RefSeq" id="WP_279246782.1">
    <property type="nucleotide sequence ID" value="NZ_SHNN01000004.1"/>
</dbReference>
<dbReference type="CDD" id="cd16295">
    <property type="entry name" value="TTHA0252-CPSF-like_MBL-fold"/>
    <property type="match status" value="1"/>
</dbReference>
<evidence type="ECO:0000256" key="1">
    <source>
        <dbReference type="ARBA" id="ARBA00022801"/>
    </source>
</evidence>
<reference evidence="4" key="1">
    <citation type="submission" date="2019-02" db="EMBL/GenBank/DDBJ databases">
        <authorList>
            <person name="Li S.-H."/>
        </authorList>
    </citation>
    <scope>NUCLEOTIDE SEQUENCE</scope>
    <source>
        <strain evidence="4">IMCC14734</strain>
    </source>
</reference>
<dbReference type="InterPro" id="IPR011108">
    <property type="entry name" value="RMMBL"/>
</dbReference>
<keyword evidence="5" id="KW-1185">Reference proteome</keyword>